<keyword evidence="13" id="KW-1185">Reference proteome</keyword>
<dbReference type="Gene3D" id="1.10.287.130">
    <property type="match status" value="1"/>
</dbReference>
<sequence>MKLNTKLTLYFTLSKLAIIGVFLLMLPYIFDWIALASIDNYLRQQEKKVFGTIQENGLEYYLPDDESFGSYTMLKEEYISMEPASPEMADINQVADGQRLIESDTLNYRILSRTFIYGNQRYLLEIDRTTATIAQYNLAIRKIALYVLIGLVVITIILDFFFSRIILRPLGKIIKTRLSGDGFPFQQALQPIKTSTRDFKLLDESFIQLMQRIRHAFDREKAFTANASHELLTPVSVLKSKIENLMMTEGLDEGVGEKLTEMMRTLNRLNKIVQSMLLIARIDNAQFGKREMVDIHEVVEEIAEELQHEMDAKAIGFRNEMTRREPLPNLNRELMFHLFSNLIRNAIRYNREGGSVAVTDEVAHGRYWVHVRDTGIGFPDGYGDEIFERFKTAHRDRSQGFGLGLSIVRSIAEYFSIAIQVDSAEEDGTVFFIGFPLE</sequence>
<protein>
    <recommendedName>
        <fullName evidence="3">histidine kinase</fullName>
        <ecNumber evidence="3">2.7.13.3</ecNumber>
    </recommendedName>
</protein>
<evidence type="ECO:0000256" key="9">
    <source>
        <dbReference type="ARBA" id="ARBA00023136"/>
    </source>
</evidence>
<dbReference type="CDD" id="cd00082">
    <property type="entry name" value="HisKA"/>
    <property type="match status" value="1"/>
</dbReference>
<keyword evidence="4" id="KW-0597">Phosphoprotein</keyword>
<evidence type="ECO:0000256" key="5">
    <source>
        <dbReference type="ARBA" id="ARBA00022679"/>
    </source>
</evidence>
<evidence type="ECO:0000313" key="13">
    <source>
        <dbReference type="Proteomes" id="UP000199577"/>
    </source>
</evidence>
<dbReference type="AlphaFoldDB" id="A0A1I1HAK0"/>
<dbReference type="InterPro" id="IPR036097">
    <property type="entry name" value="HisK_dim/P_sf"/>
</dbReference>
<dbReference type="Pfam" id="PF02518">
    <property type="entry name" value="HATPase_c"/>
    <property type="match status" value="1"/>
</dbReference>
<dbReference type="EMBL" id="FOLL01000006">
    <property type="protein sequence ID" value="SFC20632.1"/>
    <property type="molecule type" value="Genomic_DNA"/>
</dbReference>
<comment type="subcellular location">
    <subcellularLocation>
        <location evidence="2">Membrane</location>
    </subcellularLocation>
</comment>
<keyword evidence="6 10" id="KW-0812">Transmembrane</keyword>
<dbReference type="Pfam" id="PF00512">
    <property type="entry name" value="HisKA"/>
    <property type="match status" value="1"/>
</dbReference>
<proteinExistence type="predicted"/>
<keyword evidence="5" id="KW-0808">Transferase</keyword>
<evidence type="ECO:0000313" key="12">
    <source>
        <dbReference type="EMBL" id="SFC20632.1"/>
    </source>
</evidence>
<dbReference type="SMART" id="SM00388">
    <property type="entry name" value="HisKA"/>
    <property type="match status" value="1"/>
</dbReference>
<evidence type="ECO:0000256" key="6">
    <source>
        <dbReference type="ARBA" id="ARBA00022692"/>
    </source>
</evidence>
<dbReference type="PANTHER" id="PTHR45436">
    <property type="entry name" value="SENSOR HISTIDINE KINASE YKOH"/>
    <property type="match status" value="1"/>
</dbReference>
<evidence type="ECO:0000256" key="2">
    <source>
        <dbReference type="ARBA" id="ARBA00004370"/>
    </source>
</evidence>
<dbReference type="InterPro" id="IPR004358">
    <property type="entry name" value="Sig_transdc_His_kin-like_C"/>
</dbReference>
<dbReference type="InterPro" id="IPR036890">
    <property type="entry name" value="HATPase_C_sf"/>
</dbReference>
<dbReference type="SMART" id="SM00387">
    <property type="entry name" value="HATPase_c"/>
    <property type="match status" value="1"/>
</dbReference>
<dbReference type="EC" id="2.7.13.3" evidence="3"/>
<gene>
    <name evidence="12" type="ORF">SAMN05421747_10678</name>
</gene>
<evidence type="ECO:0000256" key="1">
    <source>
        <dbReference type="ARBA" id="ARBA00000085"/>
    </source>
</evidence>
<reference evidence="12 13" key="1">
    <citation type="submission" date="2016-10" db="EMBL/GenBank/DDBJ databases">
        <authorList>
            <person name="de Groot N.N."/>
        </authorList>
    </citation>
    <scope>NUCLEOTIDE SEQUENCE [LARGE SCALE GENOMIC DNA]</scope>
    <source>
        <strain evidence="12 13">DSM 22900</strain>
    </source>
</reference>
<dbReference type="CDD" id="cd00075">
    <property type="entry name" value="HATPase"/>
    <property type="match status" value="1"/>
</dbReference>
<dbReference type="RefSeq" id="WP_090973155.1">
    <property type="nucleotide sequence ID" value="NZ_FOLL01000006.1"/>
</dbReference>
<comment type="catalytic activity">
    <reaction evidence="1">
        <text>ATP + protein L-histidine = ADP + protein N-phospho-L-histidine.</text>
        <dbReference type="EC" id="2.7.13.3"/>
    </reaction>
</comment>
<feature type="domain" description="Histidine kinase" evidence="11">
    <location>
        <begin position="226"/>
        <end position="438"/>
    </location>
</feature>
<dbReference type="SUPFAM" id="SSF47384">
    <property type="entry name" value="Homodimeric domain of signal transducing histidine kinase"/>
    <property type="match status" value="1"/>
</dbReference>
<dbReference type="STRING" id="623281.SAMN05421747_10678"/>
<feature type="transmembrane region" description="Helical" evidence="10">
    <location>
        <begin position="143"/>
        <end position="167"/>
    </location>
</feature>
<dbReference type="SUPFAM" id="SSF55874">
    <property type="entry name" value="ATPase domain of HSP90 chaperone/DNA topoisomerase II/histidine kinase"/>
    <property type="match status" value="1"/>
</dbReference>
<evidence type="ECO:0000256" key="7">
    <source>
        <dbReference type="ARBA" id="ARBA00022777"/>
    </source>
</evidence>
<dbReference type="Gene3D" id="3.30.565.10">
    <property type="entry name" value="Histidine kinase-like ATPase, C-terminal domain"/>
    <property type="match status" value="1"/>
</dbReference>
<dbReference type="PROSITE" id="PS50109">
    <property type="entry name" value="HIS_KIN"/>
    <property type="match status" value="1"/>
</dbReference>
<accession>A0A1I1HAK0</accession>
<dbReference type="Proteomes" id="UP000199577">
    <property type="component" value="Unassembled WGS sequence"/>
</dbReference>
<keyword evidence="9 10" id="KW-0472">Membrane</keyword>
<dbReference type="InterPro" id="IPR005467">
    <property type="entry name" value="His_kinase_dom"/>
</dbReference>
<keyword evidence="8 10" id="KW-1133">Transmembrane helix</keyword>
<evidence type="ECO:0000259" key="11">
    <source>
        <dbReference type="PROSITE" id="PS50109"/>
    </source>
</evidence>
<dbReference type="GO" id="GO:0005886">
    <property type="term" value="C:plasma membrane"/>
    <property type="evidence" value="ECO:0007669"/>
    <property type="project" value="TreeGrafter"/>
</dbReference>
<dbReference type="PRINTS" id="PR00344">
    <property type="entry name" value="BCTRLSENSOR"/>
</dbReference>
<dbReference type="InterPro" id="IPR050428">
    <property type="entry name" value="TCS_sensor_his_kinase"/>
</dbReference>
<organism evidence="12 13">
    <name type="scientific">Parapedobacter composti</name>
    <dbReference type="NCBI Taxonomy" id="623281"/>
    <lineage>
        <taxon>Bacteria</taxon>
        <taxon>Pseudomonadati</taxon>
        <taxon>Bacteroidota</taxon>
        <taxon>Sphingobacteriia</taxon>
        <taxon>Sphingobacteriales</taxon>
        <taxon>Sphingobacteriaceae</taxon>
        <taxon>Parapedobacter</taxon>
    </lineage>
</organism>
<evidence type="ECO:0000256" key="8">
    <source>
        <dbReference type="ARBA" id="ARBA00022989"/>
    </source>
</evidence>
<feature type="transmembrane region" description="Helical" evidence="10">
    <location>
        <begin position="7"/>
        <end position="30"/>
    </location>
</feature>
<dbReference type="OrthoDB" id="1522504at2"/>
<dbReference type="InterPro" id="IPR003661">
    <property type="entry name" value="HisK_dim/P_dom"/>
</dbReference>
<keyword evidence="7 12" id="KW-0418">Kinase</keyword>
<dbReference type="InterPro" id="IPR003594">
    <property type="entry name" value="HATPase_dom"/>
</dbReference>
<evidence type="ECO:0000256" key="3">
    <source>
        <dbReference type="ARBA" id="ARBA00012438"/>
    </source>
</evidence>
<evidence type="ECO:0000256" key="4">
    <source>
        <dbReference type="ARBA" id="ARBA00022553"/>
    </source>
</evidence>
<name>A0A1I1HAK0_9SPHI</name>
<dbReference type="PANTHER" id="PTHR45436:SF5">
    <property type="entry name" value="SENSOR HISTIDINE KINASE TRCS"/>
    <property type="match status" value="1"/>
</dbReference>
<evidence type="ECO:0000256" key="10">
    <source>
        <dbReference type="SAM" id="Phobius"/>
    </source>
</evidence>
<dbReference type="GO" id="GO:0000155">
    <property type="term" value="F:phosphorelay sensor kinase activity"/>
    <property type="evidence" value="ECO:0007669"/>
    <property type="project" value="InterPro"/>
</dbReference>